<feature type="region of interest" description="Disordered" evidence="1">
    <location>
        <begin position="1"/>
        <end position="34"/>
    </location>
</feature>
<evidence type="ECO:0000313" key="3">
    <source>
        <dbReference type="Proteomes" id="UP001279734"/>
    </source>
</evidence>
<evidence type="ECO:0000256" key="1">
    <source>
        <dbReference type="SAM" id="MobiDB-lite"/>
    </source>
</evidence>
<protein>
    <submittedName>
        <fullName evidence="2">Uncharacterized protein</fullName>
    </submittedName>
</protein>
<name>A0AAD3S9D8_NEPGR</name>
<proteinExistence type="predicted"/>
<accession>A0AAD3S9D8</accession>
<keyword evidence="3" id="KW-1185">Reference proteome</keyword>
<feature type="compositionally biased region" description="Basic residues" evidence="1">
    <location>
        <begin position="1"/>
        <end position="25"/>
    </location>
</feature>
<dbReference type="Proteomes" id="UP001279734">
    <property type="component" value="Unassembled WGS sequence"/>
</dbReference>
<comment type="caution">
    <text evidence="2">The sequence shown here is derived from an EMBL/GenBank/DDBJ whole genome shotgun (WGS) entry which is preliminary data.</text>
</comment>
<feature type="region of interest" description="Disordered" evidence="1">
    <location>
        <begin position="112"/>
        <end position="134"/>
    </location>
</feature>
<dbReference type="AlphaFoldDB" id="A0AAD3S9D8"/>
<evidence type="ECO:0000313" key="2">
    <source>
        <dbReference type="EMBL" id="GMH06396.1"/>
    </source>
</evidence>
<dbReference type="EMBL" id="BSYO01000006">
    <property type="protein sequence ID" value="GMH06396.1"/>
    <property type="molecule type" value="Genomic_DNA"/>
</dbReference>
<sequence>MKKRVGRQATRRPKSCLEKIKHKKRELGSSSSQLHVASPIEQLQTQQYQPPMTYTQLLVGQQLHTPLCGPAHAKGPTAREPDDLENATALQGQLRENHMSICFKKPIQPPVTTAQQQAIDEPRELPSSSAAASDADLKLEEPEIWVEVLNYHLWWISRLFAANVDSSFFMQIAELFTKSNYFILSLSLDMLNCGCFRGYSIRNSLVRNPNDLSRNWWSSQNTSQISEPTAKSSLPPSAAVASKDGTVVEITTLSCEVENTKQEAKAVAAQLHGGVGLHNFGAWLPSMTEGEARVTAEQACFLPCTDDGIPIIGEIPGVKGCFVGTGQSCWGIPNGPCHHCRLVRAYFGWPGASSRP</sequence>
<dbReference type="Gene3D" id="3.30.9.10">
    <property type="entry name" value="D-Amino Acid Oxidase, subunit A, domain 2"/>
    <property type="match status" value="1"/>
</dbReference>
<reference evidence="2" key="1">
    <citation type="submission" date="2023-05" db="EMBL/GenBank/DDBJ databases">
        <title>Nepenthes gracilis genome sequencing.</title>
        <authorList>
            <person name="Fukushima K."/>
        </authorList>
    </citation>
    <scope>NUCLEOTIDE SEQUENCE</scope>
    <source>
        <strain evidence="2">SING2019-196</strain>
    </source>
</reference>
<organism evidence="2 3">
    <name type="scientific">Nepenthes gracilis</name>
    <name type="common">Slender pitcher plant</name>
    <dbReference type="NCBI Taxonomy" id="150966"/>
    <lineage>
        <taxon>Eukaryota</taxon>
        <taxon>Viridiplantae</taxon>
        <taxon>Streptophyta</taxon>
        <taxon>Embryophyta</taxon>
        <taxon>Tracheophyta</taxon>
        <taxon>Spermatophyta</taxon>
        <taxon>Magnoliopsida</taxon>
        <taxon>eudicotyledons</taxon>
        <taxon>Gunneridae</taxon>
        <taxon>Pentapetalae</taxon>
        <taxon>Caryophyllales</taxon>
        <taxon>Nepenthaceae</taxon>
        <taxon>Nepenthes</taxon>
    </lineage>
</organism>
<dbReference type="InterPro" id="IPR036188">
    <property type="entry name" value="FAD/NAD-bd_sf"/>
</dbReference>
<dbReference type="Gene3D" id="3.50.50.60">
    <property type="entry name" value="FAD/NAD(P)-binding domain"/>
    <property type="match status" value="1"/>
</dbReference>
<gene>
    <name evidence="2" type="ORF">Nepgr_008236</name>
</gene>